<dbReference type="GO" id="GO:0016020">
    <property type="term" value="C:membrane"/>
    <property type="evidence" value="ECO:0007669"/>
    <property type="project" value="UniProtKB-SubCell"/>
</dbReference>
<dbReference type="PANTHER" id="PTHR28668:SF1">
    <property type="entry name" value="TRANSMEMBRANE PROTEIN 234"/>
    <property type="match status" value="1"/>
</dbReference>
<proteinExistence type="inferred from homology"/>
<evidence type="ECO:0000256" key="4">
    <source>
        <dbReference type="ARBA" id="ARBA00022989"/>
    </source>
</evidence>
<dbReference type="SUPFAM" id="SSF103481">
    <property type="entry name" value="Multidrug resistance efflux transporter EmrE"/>
    <property type="match status" value="1"/>
</dbReference>
<gene>
    <name evidence="7" type="ORF">HHI36_018628</name>
</gene>
<keyword evidence="5 6" id="KW-0472">Membrane</keyword>
<evidence type="ECO:0000256" key="6">
    <source>
        <dbReference type="SAM" id="Phobius"/>
    </source>
</evidence>
<dbReference type="InterPro" id="IPR018908">
    <property type="entry name" value="TMEM234"/>
</dbReference>
<evidence type="ECO:0000256" key="5">
    <source>
        <dbReference type="ARBA" id="ARBA00023136"/>
    </source>
</evidence>
<dbReference type="PANTHER" id="PTHR28668">
    <property type="entry name" value="TRANSMEMBRANE PROTEIN 234"/>
    <property type="match status" value="1"/>
</dbReference>
<name>A0ABD2P0H9_9CUCU</name>
<evidence type="ECO:0000313" key="8">
    <source>
        <dbReference type="Proteomes" id="UP001516400"/>
    </source>
</evidence>
<feature type="transmembrane region" description="Helical" evidence="6">
    <location>
        <begin position="77"/>
        <end position="100"/>
    </location>
</feature>
<comment type="subcellular location">
    <subcellularLocation>
        <location evidence="1">Membrane</location>
        <topology evidence="1">Multi-pass membrane protein</topology>
    </subcellularLocation>
</comment>
<feature type="transmembrane region" description="Helical" evidence="6">
    <location>
        <begin position="43"/>
        <end position="71"/>
    </location>
</feature>
<comment type="caution">
    <text evidence="7">The sequence shown here is derived from an EMBL/GenBank/DDBJ whole genome shotgun (WGS) entry which is preliminary data.</text>
</comment>
<dbReference type="Proteomes" id="UP001516400">
    <property type="component" value="Unassembled WGS sequence"/>
</dbReference>
<dbReference type="EMBL" id="JABFTP020000165">
    <property type="protein sequence ID" value="KAL3284467.1"/>
    <property type="molecule type" value="Genomic_DNA"/>
</dbReference>
<dbReference type="InterPro" id="IPR037185">
    <property type="entry name" value="EmrE-like"/>
</dbReference>
<sequence length="130" mass="14482">MFQETLSLIIVAMLWGGTNPLLKKGSNKIVEIKSKSRIKQFFLEIKYLFTNIGYLIPLALNQLGSVIYFFALQNIDLSLAVPVANSLTFVFTALVGWILGEELPSKNVILGISFIFVGTFMCCYDKFSSG</sequence>
<keyword evidence="3 6" id="KW-0812">Transmembrane</keyword>
<reference evidence="7 8" key="1">
    <citation type="journal article" date="2021" name="BMC Biol.">
        <title>Horizontally acquired antibacterial genes associated with adaptive radiation of ladybird beetles.</title>
        <authorList>
            <person name="Li H.S."/>
            <person name="Tang X.F."/>
            <person name="Huang Y.H."/>
            <person name="Xu Z.Y."/>
            <person name="Chen M.L."/>
            <person name="Du X.Y."/>
            <person name="Qiu B.Y."/>
            <person name="Chen P.T."/>
            <person name="Zhang W."/>
            <person name="Slipinski A."/>
            <person name="Escalona H.E."/>
            <person name="Waterhouse R.M."/>
            <person name="Zwick A."/>
            <person name="Pang H."/>
        </authorList>
    </citation>
    <scope>NUCLEOTIDE SEQUENCE [LARGE SCALE GENOMIC DNA]</scope>
    <source>
        <strain evidence="7">SYSU2018</strain>
    </source>
</reference>
<comment type="similarity">
    <text evidence="2">Belongs to the TMEM234 family.</text>
</comment>
<evidence type="ECO:0008006" key="9">
    <source>
        <dbReference type="Google" id="ProtNLM"/>
    </source>
</evidence>
<evidence type="ECO:0000256" key="1">
    <source>
        <dbReference type="ARBA" id="ARBA00004141"/>
    </source>
</evidence>
<protein>
    <recommendedName>
        <fullName evidence="9">Transmembrane protein 234</fullName>
    </recommendedName>
</protein>
<keyword evidence="4 6" id="KW-1133">Transmembrane helix</keyword>
<keyword evidence="8" id="KW-1185">Reference proteome</keyword>
<dbReference type="Gene3D" id="1.10.3730.20">
    <property type="match status" value="1"/>
</dbReference>
<dbReference type="AlphaFoldDB" id="A0ABD2P0H9"/>
<evidence type="ECO:0000313" key="7">
    <source>
        <dbReference type="EMBL" id="KAL3284467.1"/>
    </source>
</evidence>
<accession>A0ABD2P0H9</accession>
<feature type="transmembrane region" description="Helical" evidence="6">
    <location>
        <begin position="107"/>
        <end position="127"/>
    </location>
</feature>
<organism evidence="7 8">
    <name type="scientific">Cryptolaemus montrouzieri</name>
    <dbReference type="NCBI Taxonomy" id="559131"/>
    <lineage>
        <taxon>Eukaryota</taxon>
        <taxon>Metazoa</taxon>
        <taxon>Ecdysozoa</taxon>
        <taxon>Arthropoda</taxon>
        <taxon>Hexapoda</taxon>
        <taxon>Insecta</taxon>
        <taxon>Pterygota</taxon>
        <taxon>Neoptera</taxon>
        <taxon>Endopterygota</taxon>
        <taxon>Coleoptera</taxon>
        <taxon>Polyphaga</taxon>
        <taxon>Cucujiformia</taxon>
        <taxon>Coccinelloidea</taxon>
        <taxon>Coccinellidae</taxon>
        <taxon>Scymninae</taxon>
        <taxon>Scymnini</taxon>
        <taxon>Cryptolaemus</taxon>
    </lineage>
</organism>
<evidence type="ECO:0000256" key="3">
    <source>
        <dbReference type="ARBA" id="ARBA00022692"/>
    </source>
</evidence>
<evidence type="ECO:0000256" key="2">
    <source>
        <dbReference type="ARBA" id="ARBA00005977"/>
    </source>
</evidence>
<dbReference type="Pfam" id="PF10639">
    <property type="entry name" value="TMEM234"/>
    <property type="match status" value="1"/>
</dbReference>